<dbReference type="Proteomes" id="UP000198521">
    <property type="component" value="Unassembled WGS sequence"/>
</dbReference>
<protein>
    <submittedName>
        <fullName evidence="2">Uncharacterized protein</fullName>
    </submittedName>
</protein>
<keyword evidence="1" id="KW-1133">Transmembrane helix</keyword>
<proteinExistence type="predicted"/>
<feature type="transmembrane region" description="Helical" evidence="1">
    <location>
        <begin position="134"/>
        <end position="152"/>
    </location>
</feature>
<feature type="transmembrane region" description="Helical" evidence="1">
    <location>
        <begin position="196"/>
        <end position="215"/>
    </location>
</feature>
<organism evidence="2 3">
    <name type="scientific">Aquimarina amphilecti</name>
    <dbReference type="NCBI Taxonomy" id="1038014"/>
    <lineage>
        <taxon>Bacteria</taxon>
        <taxon>Pseudomonadati</taxon>
        <taxon>Bacteroidota</taxon>
        <taxon>Flavobacteriia</taxon>
        <taxon>Flavobacteriales</taxon>
        <taxon>Flavobacteriaceae</taxon>
        <taxon>Aquimarina</taxon>
    </lineage>
</organism>
<dbReference type="InterPro" id="IPR022134">
    <property type="entry name" value="DUF3667"/>
</dbReference>
<keyword evidence="1" id="KW-0472">Membrane</keyword>
<dbReference type="RefSeq" id="WP_091411268.1">
    <property type="nucleotide sequence ID" value="NZ_FOAB01000007.1"/>
</dbReference>
<dbReference type="OrthoDB" id="1143019at2"/>
<dbReference type="Pfam" id="PF12412">
    <property type="entry name" value="DUF3667"/>
    <property type="match status" value="1"/>
</dbReference>
<dbReference type="EMBL" id="FOAB01000007">
    <property type="protein sequence ID" value="SEL96701.1"/>
    <property type="molecule type" value="Genomic_DNA"/>
</dbReference>
<evidence type="ECO:0000313" key="2">
    <source>
        <dbReference type="EMBL" id="SEL96701.1"/>
    </source>
</evidence>
<evidence type="ECO:0000256" key="1">
    <source>
        <dbReference type="SAM" id="Phobius"/>
    </source>
</evidence>
<feature type="transmembrane region" description="Helical" evidence="1">
    <location>
        <begin position="84"/>
        <end position="101"/>
    </location>
</feature>
<name>A0A1H7UIC0_AQUAM</name>
<keyword evidence="1" id="KW-0812">Transmembrane</keyword>
<evidence type="ECO:0000313" key="3">
    <source>
        <dbReference type="Proteomes" id="UP000198521"/>
    </source>
</evidence>
<feature type="transmembrane region" description="Helical" evidence="1">
    <location>
        <begin position="227"/>
        <end position="248"/>
    </location>
</feature>
<keyword evidence="3" id="KW-1185">Reference proteome</keyword>
<gene>
    <name evidence="2" type="ORF">SAMN04487910_3746</name>
</gene>
<dbReference type="STRING" id="1038014.SAMN04487910_3746"/>
<dbReference type="AlphaFoldDB" id="A0A1H7UIC0"/>
<accession>A0A1H7UIC0</accession>
<feature type="transmembrane region" description="Helical" evidence="1">
    <location>
        <begin position="164"/>
        <end position="184"/>
    </location>
</feature>
<sequence>MDKTVTINNCKNCGDNIKDVNFCSNCGAKKITKRITFKNLLTEISEVYLNVDNTFIKTIRDLTIKPHIVIDDYINGVRKKHLNLPSYFLLSLTLSTILTFLKEKAFNIASESEKLDDQSEALKFFIEVMEKYPTLGYFLFIPFYSLISRFIFRKYRKYNFTEHIVINTYLIAHLTILTFIPYIISFGFGDYIEESSFVFLAIQAIYATFLFKNLYNISYIRVIIRGFIGLLLALLIIIGLVVVMALSTKFLKEYGFLN</sequence>
<reference evidence="2 3" key="1">
    <citation type="submission" date="2016-10" db="EMBL/GenBank/DDBJ databases">
        <authorList>
            <person name="de Groot N.N."/>
        </authorList>
    </citation>
    <scope>NUCLEOTIDE SEQUENCE [LARGE SCALE GENOMIC DNA]</scope>
    <source>
        <strain evidence="2 3">DSM 25232</strain>
    </source>
</reference>